<dbReference type="Pfam" id="PF12756">
    <property type="entry name" value="zf-C2H2_2"/>
    <property type="match status" value="1"/>
</dbReference>
<comment type="catalytic activity">
    <reaction evidence="5">
        <text>L-arginyl-[protein] + S-adenosyl-L-methionine = N(omega)-methyl-L-arginyl-[protein] + S-adenosyl-L-homocysteine + H(+)</text>
        <dbReference type="Rhea" id="RHEA:48100"/>
        <dbReference type="Rhea" id="RHEA-COMP:10532"/>
        <dbReference type="Rhea" id="RHEA-COMP:11990"/>
        <dbReference type="ChEBI" id="CHEBI:15378"/>
        <dbReference type="ChEBI" id="CHEBI:29965"/>
        <dbReference type="ChEBI" id="CHEBI:57856"/>
        <dbReference type="ChEBI" id="CHEBI:59789"/>
        <dbReference type="ChEBI" id="CHEBI:65280"/>
    </reaction>
    <physiologicalReaction direction="left-to-right" evidence="5">
        <dbReference type="Rhea" id="RHEA:48101"/>
    </physiologicalReaction>
</comment>
<evidence type="ECO:0000256" key="6">
    <source>
        <dbReference type="PROSITE-ProRule" id="PRU01015"/>
    </source>
</evidence>
<dbReference type="PROSITE" id="PS00028">
    <property type="entry name" value="ZINC_FINGER_C2H2_1"/>
    <property type="match status" value="1"/>
</dbReference>
<evidence type="ECO:0000256" key="2">
    <source>
        <dbReference type="ARBA" id="ARBA00022679"/>
    </source>
</evidence>
<name>A0A0K9PUG9_ZOSMR</name>
<evidence type="ECO:0000313" key="10">
    <source>
        <dbReference type="Proteomes" id="UP000036987"/>
    </source>
</evidence>
<feature type="compositionally biased region" description="Basic and acidic residues" evidence="7">
    <location>
        <begin position="1"/>
        <end position="14"/>
    </location>
</feature>
<dbReference type="GO" id="GO:0005634">
    <property type="term" value="C:nucleus"/>
    <property type="evidence" value="ECO:0000318"/>
    <property type="project" value="GO_Central"/>
</dbReference>
<dbReference type="PANTHER" id="PTHR11006:SF89">
    <property type="entry name" value="PROTEIN ARGININE N-METHYLTRANSFERASE 3-RELATED"/>
    <property type="match status" value="1"/>
</dbReference>
<dbReference type="GO" id="GO:0042054">
    <property type="term" value="F:histone methyltransferase activity"/>
    <property type="evidence" value="ECO:0000318"/>
    <property type="project" value="GO_Central"/>
</dbReference>
<dbReference type="Pfam" id="PF13649">
    <property type="entry name" value="Methyltransf_25"/>
    <property type="match status" value="1"/>
</dbReference>
<dbReference type="GO" id="GO:0006338">
    <property type="term" value="P:chromatin remodeling"/>
    <property type="evidence" value="ECO:0000318"/>
    <property type="project" value="GO_Central"/>
</dbReference>
<evidence type="ECO:0000256" key="7">
    <source>
        <dbReference type="SAM" id="MobiDB-lite"/>
    </source>
</evidence>
<organism evidence="9 10">
    <name type="scientific">Zostera marina</name>
    <name type="common">Eelgrass</name>
    <dbReference type="NCBI Taxonomy" id="29655"/>
    <lineage>
        <taxon>Eukaryota</taxon>
        <taxon>Viridiplantae</taxon>
        <taxon>Streptophyta</taxon>
        <taxon>Embryophyta</taxon>
        <taxon>Tracheophyta</taxon>
        <taxon>Spermatophyta</taxon>
        <taxon>Magnoliopsida</taxon>
        <taxon>Liliopsida</taxon>
        <taxon>Zosteraceae</taxon>
        <taxon>Zostera</taxon>
    </lineage>
</organism>
<dbReference type="InterPro" id="IPR025799">
    <property type="entry name" value="Arg_MeTrfase"/>
</dbReference>
<comment type="caution">
    <text evidence="9">The sequence shown here is derived from an EMBL/GenBank/DDBJ whole genome shotgun (WGS) entry which is preliminary data.</text>
</comment>
<dbReference type="InterPro" id="IPR041661">
    <property type="entry name" value="ZN622/Rei1/Reh1_Znf-C2H2"/>
</dbReference>
<dbReference type="GO" id="GO:0032259">
    <property type="term" value="P:methylation"/>
    <property type="evidence" value="ECO:0007669"/>
    <property type="project" value="UniProtKB-KW"/>
</dbReference>
<dbReference type="InterPro" id="IPR029063">
    <property type="entry name" value="SAM-dependent_MTases_sf"/>
</dbReference>
<keyword evidence="10" id="KW-1185">Reference proteome</keyword>
<dbReference type="STRING" id="29655.A0A0K9PUG9"/>
<keyword evidence="3 6" id="KW-0949">S-adenosyl-L-methionine</keyword>
<dbReference type="PANTHER" id="PTHR11006">
    <property type="entry name" value="PROTEIN ARGININE N-METHYLTRANSFERASE"/>
    <property type="match status" value="1"/>
</dbReference>
<keyword evidence="1 6" id="KW-0489">Methyltransferase</keyword>
<evidence type="ECO:0000313" key="9">
    <source>
        <dbReference type="EMBL" id="KMZ72673.1"/>
    </source>
</evidence>
<dbReference type="Pfam" id="PF22528">
    <property type="entry name" value="PRMT_C"/>
    <property type="match status" value="1"/>
</dbReference>
<dbReference type="PROSITE" id="PS51678">
    <property type="entry name" value="SAM_MT_PRMT"/>
    <property type="match status" value="1"/>
</dbReference>
<dbReference type="SUPFAM" id="SSF53335">
    <property type="entry name" value="S-adenosyl-L-methionine-dependent methyltransferases"/>
    <property type="match status" value="1"/>
</dbReference>
<dbReference type="InterPro" id="IPR013087">
    <property type="entry name" value="Znf_C2H2_type"/>
</dbReference>
<accession>A0A0K9PUG9</accession>
<dbReference type="GO" id="GO:0035242">
    <property type="term" value="F:protein-arginine omega-N asymmetric methyltransferase activity"/>
    <property type="evidence" value="ECO:0007669"/>
    <property type="project" value="UniProtKB-EC"/>
</dbReference>
<keyword evidence="2 6" id="KW-0808">Transferase</keyword>
<dbReference type="OMA" id="FKLINCV"/>
<feature type="domain" description="C2H2-type" evidence="8">
    <location>
        <begin position="53"/>
        <end position="74"/>
    </location>
</feature>
<dbReference type="OrthoDB" id="7848332at2759"/>
<evidence type="ECO:0000256" key="1">
    <source>
        <dbReference type="ARBA" id="ARBA00022603"/>
    </source>
</evidence>
<dbReference type="EMBL" id="LFYR01000620">
    <property type="protein sequence ID" value="KMZ72673.1"/>
    <property type="molecule type" value="Genomic_DNA"/>
</dbReference>
<dbReference type="InterPro" id="IPR036236">
    <property type="entry name" value="Znf_C2H2_sf"/>
</dbReference>
<reference evidence="10" key="1">
    <citation type="journal article" date="2016" name="Nature">
        <title>The genome of the seagrass Zostera marina reveals angiosperm adaptation to the sea.</title>
        <authorList>
            <person name="Olsen J.L."/>
            <person name="Rouze P."/>
            <person name="Verhelst B."/>
            <person name="Lin Y.-C."/>
            <person name="Bayer T."/>
            <person name="Collen J."/>
            <person name="Dattolo E."/>
            <person name="De Paoli E."/>
            <person name="Dittami S."/>
            <person name="Maumus F."/>
            <person name="Michel G."/>
            <person name="Kersting A."/>
            <person name="Lauritano C."/>
            <person name="Lohaus R."/>
            <person name="Toepel M."/>
            <person name="Tonon T."/>
            <person name="Vanneste K."/>
            <person name="Amirebrahimi M."/>
            <person name="Brakel J."/>
            <person name="Bostroem C."/>
            <person name="Chovatia M."/>
            <person name="Grimwood J."/>
            <person name="Jenkins J.W."/>
            <person name="Jueterbock A."/>
            <person name="Mraz A."/>
            <person name="Stam W.T."/>
            <person name="Tice H."/>
            <person name="Bornberg-Bauer E."/>
            <person name="Green P.J."/>
            <person name="Pearson G.A."/>
            <person name="Procaccini G."/>
            <person name="Duarte C.M."/>
            <person name="Schmutz J."/>
            <person name="Reusch T.B.H."/>
            <person name="Van de Peer Y."/>
        </authorList>
    </citation>
    <scope>NUCLEOTIDE SEQUENCE [LARGE SCALE GENOMIC DNA]</scope>
    <source>
        <strain evidence="10">cv. Finnish</strain>
    </source>
</reference>
<feature type="region of interest" description="Disordered" evidence="7">
    <location>
        <begin position="1"/>
        <end position="38"/>
    </location>
</feature>
<dbReference type="InterPro" id="IPR041698">
    <property type="entry name" value="Methyltransf_25"/>
</dbReference>
<dbReference type="GO" id="GO:0016274">
    <property type="term" value="F:protein-arginine N-methyltransferase activity"/>
    <property type="evidence" value="ECO:0000318"/>
    <property type="project" value="GO_Central"/>
</dbReference>
<dbReference type="Gene3D" id="3.40.50.150">
    <property type="entry name" value="Vaccinia Virus protein VP39"/>
    <property type="match status" value="1"/>
</dbReference>
<dbReference type="AlphaFoldDB" id="A0A0K9PUG9"/>
<evidence type="ECO:0000256" key="4">
    <source>
        <dbReference type="ARBA" id="ARBA00047384"/>
    </source>
</evidence>
<evidence type="ECO:0000259" key="8">
    <source>
        <dbReference type="PROSITE" id="PS00028"/>
    </source>
</evidence>
<dbReference type="Gene3D" id="2.70.160.11">
    <property type="entry name" value="Hnrnp arginine n-methyltransferase1"/>
    <property type="match status" value="1"/>
</dbReference>
<comment type="catalytic activity">
    <reaction evidence="4">
        <text>L-arginyl-[protein] + 2 S-adenosyl-L-methionine = N(omega),N(omega)-dimethyl-L-arginyl-[protein] + 2 S-adenosyl-L-homocysteine + 2 H(+)</text>
        <dbReference type="Rhea" id="RHEA:48096"/>
        <dbReference type="Rhea" id="RHEA-COMP:10532"/>
        <dbReference type="Rhea" id="RHEA-COMP:11991"/>
        <dbReference type="ChEBI" id="CHEBI:15378"/>
        <dbReference type="ChEBI" id="CHEBI:29965"/>
        <dbReference type="ChEBI" id="CHEBI:57856"/>
        <dbReference type="ChEBI" id="CHEBI:59789"/>
        <dbReference type="ChEBI" id="CHEBI:61897"/>
        <dbReference type="EC" id="2.1.1.319"/>
    </reaction>
    <physiologicalReaction direction="left-to-right" evidence="4">
        <dbReference type="Rhea" id="RHEA:48097"/>
    </physiologicalReaction>
</comment>
<sequence length="633" mass="70443">MDPKSNCDEIRNDQEELEEVTSSVDDDEEGGGFGVGWDDWDDGEDEESDLLLCLFCDSCFSSTQDLFKHCVSDHSFDFPEIRTKLGLDFYESFKLINYVRTQVAKNKCWNCSADFETRNDLLQHLHSALNLKKGGEFVWMTDLYLKPFMRDDALLQCFDDDGFDDDNEVNAPVEQEELAGTMTDIDFSDCVGKWNDTKANSSDSNCSNGEGSRKVVCLVNGVPNLNGDLMEDKIDTEKNRIEPNHVLETKQMLAMANASAKQSKDVNDSYFGAYGTYGIHREMIGDKVRMNAYKGAILNNPSLLNKATVLDVGCGTGILSLFAAQAGASRVIAVEASEKMSTMAKLIVKKNGHLTYDRQNENSRKSGVVEVVKCMVEDLENHVTILPHSVDILVSEWMGYCLLYETMLSSVLYARDHWLKPGGAILPDTATIFAAGFGKDGTSVSFWENVYGFDMSCIGREVSEDAARNPIVDIIDSNDILTDTAVVQAFDLATMKPEEMEFTTTFKLQLKSNLSAKSGSTWCYGMVLWFDTGFTRRFCEENPIVLSTSPYTQKTHWSQTLFTFHKPIALTSSSCLYDNSSDIGTEACPAVSISTRISIARTPVHRSIDISLEVTGVTSDGRRHSFPAQIFNL</sequence>
<dbReference type="FunFam" id="3.40.50.150:FF:000016">
    <property type="entry name" value="Protein arginine N-methyltransferase 6"/>
    <property type="match status" value="1"/>
</dbReference>
<evidence type="ECO:0000256" key="5">
    <source>
        <dbReference type="ARBA" id="ARBA00049303"/>
    </source>
</evidence>
<feature type="compositionally biased region" description="Acidic residues" evidence="7">
    <location>
        <begin position="15"/>
        <end position="30"/>
    </location>
</feature>
<gene>
    <name evidence="9" type="ORF">ZOSMA_15G00090</name>
</gene>
<dbReference type="InterPro" id="IPR055135">
    <property type="entry name" value="PRMT_dom"/>
</dbReference>
<dbReference type="SUPFAM" id="SSF57667">
    <property type="entry name" value="beta-beta-alpha zinc fingers"/>
    <property type="match status" value="1"/>
</dbReference>
<dbReference type="CDD" id="cd02440">
    <property type="entry name" value="AdoMet_MTases"/>
    <property type="match status" value="1"/>
</dbReference>
<dbReference type="Proteomes" id="UP000036987">
    <property type="component" value="Unassembled WGS sequence"/>
</dbReference>
<proteinExistence type="predicted"/>
<protein>
    <submittedName>
        <fullName evidence="9">Protein arginine methyltransferase 3</fullName>
    </submittedName>
</protein>
<evidence type="ECO:0000256" key="3">
    <source>
        <dbReference type="ARBA" id="ARBA00022691"/>
    </source>
</evidence>
<dbReference type="GO" id="GO:0006355">
    <property type="term" value="P:regulation of DNA-templated transcription"/>
    <property type="evidence" value="ECO:0000318"/>
    <property type="project" value="GO_Central"/>
</dbReference>